<organism evidence="9 10">
    <name type="scientific">Rhizopus stolonifer</name>
    <name type="common">Rhizopus nigricans</name>
    <dbReference type="NCBI Taxonomy" id="4846"/>
    <lineage>
        <taxon>Eukaryota</taxon>
        <taxon>Fungi</taxon>
        <taxon>Fungi incertae sedis</taxon>
        <taxon>Mucoromycota</taxon>
        <taxon>Mucoromycotina</taxon>
        <taxon>Mucoromycetes</taxon>
        <taxon>Mucorales</taxon>
        <taxon>Mucorineae</taxon>
        <taxon>Rhizopodaceae</taxon>
        <taxon>Rhizopus</taxon>
    </lineage>
</organism>
<dbReference type="InterPro" id="IPR050164">
    <property type="entry name" value="Peptidase_C19"/>
</dbReference>
<feature type="compositionally biased region" description="Basic and acidic residues" evidence="7">
    <location>
        <begin position="50"/>
        <end position="78"/>
    </location>
</feature>
<feature type="compositionally biased region" description="Polar residues" evidence="7">
    <location>
        <begin position="123"/>
        <end position="141"/>
    </location>
</feature>
<dbReference type="GO" id="GO:0006508">
    <property type="term" value="P:proteolysis"/>
    <property type="evidence" value="ECO:0007669"/>
    <property type="project" value="UniProtKB-KW"/>
</dbReference>
<protein>
    <recommendedName>
        <fullName evidence="2">ubiquitinyl hydrolase 1</fullName>
        <ecNumber evidence="2">3.4.19.12</ecNumber>
    </recommendedName>
</protein>
<gene>
    <name evidence="9" type="ORF">CU098_001976</name>
</gene>
<dbReference type="Proteomes" id="UP000253551">
    <property type="component" value="Unassembled WGS sequence"/>
</dbReference>
<evidence type="ECO:0000313" key="9">
    <source>
        <dbReference type="EMBL" id="RCH80898.1"/>
    </source>
</evidence>
<dbReference type="PANTHER" id="PTHR24006">
    <property type="entry name" value="UBIQUITIN CARBOXYL-TERMINAL HYDROLASE"/>
    <property type="match status" value="1"/>
</dbReference>
<feature type="region of interest" description="Disordered" evidence="7">
    <location>
        <begin position="34"/>
        <end position="153"/>
    </location>
</feature>
<dbReference type="EMBL" id="PJQM01005765">
    <property type="protein sequence ID" value="RCH80898.1"/>
    <property type="molecule type" value="Genomic_DNA"/>
</dbReference>
<evidence type="ECO:0000256" key="7">
    <source>
        <dbReference type="SAM" id="MobiDB-lite"/>
    </source>
</evidence>
<comment type="catalytic activity">
    <reaction evidence="1">
        <text>Thiol-dependent hydrolysis of ester, thioester, amide, peptide and isopeptide bonds formed by the C-terminal Gly of ubiquitin (a 76-residue protein attached to proteins as an intracellular targeting signal).</text>
        <dbReference type="EC" id="3.4.19.12"/>
    </reaction>
</comment>
<dbReference type="Pfam" id="PF00443">
    <property type="entry name" value="UCH"/>
    <property type="match status" value="1"/>
</dbReference>
<dbReference type="GO" id="GO:0005634">
    <property type="term" value="C:nucleus"/>
    <property type="evidence" value="ECO:0007669"/>
    <property type="project" value="TreeGrafter"/>
</dbReference>
<proteinExistence type="predicted"/>
<keyword evidence="10" id="KW-1185">Reference proteome</keyword>
<dbReference type="EC" id="3.4.19.12" evidence="2"/>
<dbReference type="InterPro" id="IPR038765">
    <property type="entry name" value="Papain-like_cys_pep_sf"/>
</dbReference>
<evidence type="ECO:0000256" key="1">
    <source>
        <dbReference type="ARBA" id="ARBA00000707"/>
    </source>
</evidence>
<keyword evidence="5" id="KW-0378">Hydrolase</keyword>
<comment type="caution">
    <text evidence="9">The sequence shown here is derived from an EMBL/GenBank/DDBJ whole genome shotgun (WGS) entry which is preliminary data.</text>
</comment>
<dbReference type="SUPFAM" id="SSF54001">
    <property type="entry name" value="Cysteine proteinases"/>
    <property type="match status" value="1"/>
</dbReference>
<reference evidence="9 10" key="1">
    <citation type="journal article" date="2018" name="G3 (Bethesda)">
        <title>Phylogenetic and Phylogenomic Definition of Rhizopus Species.</title>
        <authorList>
            <person name="Gryganskyi A.P."/>
            <person name="Golan J."/>
            <person name="Dolatabadi S."/>
            <person name="Mondo S."/>
            <person name="Robb S."/>
            <person name="Idnurm A."/>
            <person name="Muszewska A."/>
            <person name="Steczkiewicz K."/>
            <person name="Masonjones S."/>
            <person name="Liao H.L."/>
            <person name="Gajdeczka M.T."/>
            <person name="Anike F."/>
            <person name="Vuek A."/>
            <person name="Anishchenko I.M."/>
            <person name="Voigt K."/>
            <person name="de Hoog G.S."/>
            <person name="Smith M.E."/>
            <person name="Heitman J."/>
            <person name="Vilgalys R."/>
            <person name="Stajich J.E."/>
        </authorList>
    </citation>
    <scope>NUCLEOTIDE SEQUENCE [LARGE SCALE GENOMIC DNA]</scope>
    <source>
        <strain evidence="9 10">LSU 92-RS-03</strain>
    </source>
</reference>
<dbReference type="InterPro" id="IPR018200">
    <property type="entry name" value="USP_CS"/>
</dbReference>
<dbReference type="AlphaFoldDB" id="A0A367ITA0"/>
<evidence type="ECO:0000313" key="10">
    <source>
        <dbReference type="Proteomes" id="UP000253551"/>
    </source>
</evidence>
<dbReference type="PROSITE" id="PS50235">
    <property type="entry name" value="USP_3"/>
    <property type="match status" value="1"/>
</dbReference>
<dbReference type="OrthoDB" id="429671at2759"/>
<evidence type="ECO:0000256" key="4">
    <source>
        <dbReference type="ARBA" id="ARBA00022786"/>
    </source>
</evidence>
<dbReference type="GO" id="GO:0004843">
    <property type="term" value="F:cysteine-type deubiquitinase activity"/>
    <property type="evidence" value="ECO:0007669"/>
    <property type="project" value="UniProtKB-EC"/>
</dbReference>
<evidence type="ECO:0000256" key="5">
    <source>
        <dbReference type="ARBA" id="ARBA00022801"/>
    </source>
</evidence>
<dbReference type="PANTHER" id="PTHR24006:SF687">
    <property type="entry name" value="UBIQUITIN CARBOXYL-TERMINAL HYDROLASE 10"/>
    <property type="match status" value="1"/>
</dbReference>
<dbReference type="CDD" id="cd02257">
    <property type="entry name" value="Peptidase_C19"/>
    <property type="match status" value="1"/>
</dbReference>
<evidence type="ECO:0000259" key="8">
    <source>
        <dbReference type="PROSITE" id="PS50235"/>
    </source>
</evidence>
<dbReference type="Gene3D" id="3.90.70.10">
    <property type="entry name" value="Cysteine proteinases"/>
    <property type="match status" value="1"/>
</dbReference>
<evidence type="ECO:0000256" key="6">
    <source>
        <dbReference type="ARBA" id="ARBA00022807"/>
    </source>
</evidence>
<dbReference type="GO" id="GO:0005829">
    <property type="term" value="C:cytosol"/>
    <property type="evidence" value="ECO:0007669"/>
    <property type="project" value="TreeGrafter"/>
</dbReference>
<keyword evidence="3" id="KW-0645">Protease</keyword>
<dbReference type="PROSITE" id="PS00973">
    <property type="entry name" value="USP_2"/>
    <property type="match status" value="1"/>
</dbReference>
<feature type="domain" description="USP" evidence="8">
    <location>
        <begin position="178"/>
        <end position="529"/>
    </location>
</feature>
<name>A0A367ITA0_RHIST</name>
<dbReference type="InterPro" id="IPR001394">
    <property type="entry name" value="Peptidase_C19_UCH"/>
</dbReference>
<keyword evidence="6" id="KW-0788">Thiol protease</keyword>
<sequence length="529" mass="59292">NLDAIFMPSFCFGEISRAEINSVLNIAGVPLTPPKKTPFATGIPSRKRPIKESVQESKKEGVVEEKEEPRKPVEEQNKPVEQISKPTEETKVIPTETPKPTVKPKPAVGSWASLLKVSENKSKPSSNANTPVSTPTANGKQTPRKLVSPTPSTPKFTGIADIINKYEPIFNAPLLQPRGLINNVNTCFMNVILQPLSHCPPFYNLIKTISTQVAHTIQSKTPLLDSIIEFVNEFQTERPDSIEHYGEPFVPEYVYNALRGQKKFDTLRGRQEDSEEFLCFLLDGLHEEMINVLKERETKEEEEKSDEWLEVGAKNKTSNLRTTGFDESPISKIFGGKVRSVLRCPGAKDSINLEPYQSLPLDIQPENVHSVEDAIANMTLPEIMHDYTSPKGLKVEATKQVYFEKLPSVLILHMKRFVFDNVGGVQKLSKRVSYGSQLVIDPEWMVHVGRQAEPVTYKLFGIVYHHGSSAGGGHYTCDVKRKNGEWLHIDDTTITPVSEKDVLVTEENTRTSEKIHAGQTAYILFYIKA</sequence>
<keyword evidence="4" id="KW-0833">Ubl conjugation pathway</keyword>
<dbReference type="STRING" id="4846.A0A367ITA0"/>
<feature type="non-terminal residue" evidence="9">
    <location>
        <position position="1"/>
    </location>
</feature>
<dbReference type="GO" id="GO:0016579">
    <property type="term" value="P:protein deubiquitination"/>
    <property type="evidence" value="ECO:0007669"/>
    <property type="project" value="InterPro"/>
</dbReference>
<feature type="compositionally biased region" description="Low complexity" evidence="7">
    <location>
        <begin position="92"/>
        <end position="106"/>
    </location>
</feature>
<accession>A0A367ITA0</accession>
<evidence type="ECO:0000256" key="2">
    <source>
        <dbReference type="ARBA" id="ARBA00012759"/>
    </source>
</evidence>
<evidence type="ECO:0000256" key="3">
    <source>
        <dbReference type="ARBA" id="ARBA00022670"/>
    </source>
</evidence>
<dbReference type="InterPro" id="IPR028889">
    <property type="entry name" value="USP"/>
</dbReference>